<evidence type="ECO:0000313" key="2">
    <source>
        <dbReference type="EMBL" id="NMH88745.1"/>
    </source>
</evidence>
<dbReference type="CDD" id="cd00757">
    <property type="entry name" value="ThiF_MoeB_HesA_family"/>
    <property type="match status" value="1"/>
</dbReference>
<dbReference type="InterPro" id="IPR001763">
    <property type="entry name" value="Rhodanese-like_dom"/>
</dbReference>
<dbReference type="PANTHER" id="PTHR10953:SF102">
    <property type="entry name" value="ADENYLYLTRANSFERASE AND SULFURTRANSFERASE MOCS3"/>
    <property type="match status" value="1"/>
</dbReference>
<protein>
    <submittedName>
        <fullName evidence="2">Molybdopterin-synthase adenylyltransferase MoeB</fullName>
    </submittedName>
</protein>
<dbReference type="InterPro" id="IPR045886">
    <property type="entry name" value="ThiF/MoeB/HesA"/>
</dbReference>
<evidence type="ECO:0000259" key="1">
    <source>
        <dbReference type="PROSITE" id="PS50206"/>
    </source>
</evidence>
<dbReference type="PANTHER" id="PTHR10953">
    <property type="entry name" value="UBIQUITIN-ACTIVATING ENZYME E1"/>
    <property type="match status" value="1"/>
</dbReference>
<keyword evidence="3" id="KW-1185">Reference proteome</keyword>
<dbReference type="InterPro" id="IPR000594">
    <property type="entry name" value="ThiF_NAD_FAD-bd"/>
</dbReference>
<sequence>MANKIRNIMTNRYNRHIILSEIGQEGQDKISKAKVLVIGAGGLGCPVLQYLTAAGIGTLGIVDFDSVDISNLQRQVLFGTSSLGENKAIAAKRRLEDLNDCISIIAYPEKLTHKNAIGLFNQYDIIVDGSDNFATRYLVNDASIITNKPLVFGAIYKFEGQVSVFNYNDGPSYRCLFPTPPEKGAVPNCSEIGVLGVLPGIIGTMQANEVIKIILDIGKTLSGTLLCYHALNNQTIKLNINKSETEIENVLNKKESFHTYHVEELCEVKDSSISIKDVIKQRNIQIIDVRETHETPKIESLEVTSIPLSTLESQLEKINPENKKAIFCQSGIRSKRAVSLLEALDITNCYSIIEGAPDIKSYLKEQYKTLSDER</sequence>
<reference evidence="2 3" key="1">
    <citation type="submission" date="2020-04" db="EMBL/GenBank/DDBJ databases">
        <title>A Flavivirga sp. nov.</title>
        <authorList>
            <person name="Sun X."/>
        </authorList>
    </citation>
    <scope>NUCLEOTIDE SEQUENCE [LARGE SCALE GENOMIC DNA]</scope>
    <source>
        <strain evidence="2 3">Y03</strain>
    </source>
</reference>
<name>A0ABX1S0H7_9FLAO</name>
<dbReference type="Gene3D" id="3.40.50.720">
    <property type="entry name" value="NAD(P)-binding Rossmann-like Domain"/>
    <property type="match status" value="1"/>
</dbReference>
<comment type="caution">
    <text evidence="2">The sequence shown here is derived from an EMBL/GenBank/DDBJ whole genome shotgun (WGS) entry which is preliminary data.</text>
</comment>
<proteinExistence type="predicted"/>
<feature type="domain" description="Rhodanese" evidence="1">
    <location>
        <begin position="280"/>
        <end position="360"/>
    </location>
</feature>
<dbReference type="PROSITE" id="PS50206">
    <property type="entry name" value="RHODANESE_3"/>
    <property type="match status" value="1"/>
</dbReference>
<dbReference type="InterPro" id="IPR036873">
    <property type="entry name" value="Rhodanese-like_dom_sf"/>
</dbReference>
<dbReference type="SUPFAM" id="SSF69572">
    <property type="entry name" value="Activating enzymes of the ubiquitin-like proteins"/>
    <property type="match status" value="1"/>
</dbReference>
<dbReference type="InterPro" id="IPR035985">
    <property type="entry name" value="Ubiquitin-activating_enz"/>
</dbReference>
<dbReference type="Pfam" id="PF00899">
    <property type="entry name" value="ThiF"/>
    <property type="match status" value="1"/>
</dbReference>
<dbReference type="NCBIfam" id="NF004281">
    <property type="entry name" value="PRK05690.1"/>
    <property type="match status" value="1"/>
</dbReference>
<keyword evidence="2" id="KW-0548">Nucleotidyltransferase</keyword>
<dbReference type="Gene3D" id="3.40.250.10">
    <property type="entry name" value="Rhodanese-like domain"/>
    <property type="match status" value="1"/>
</dbReference>
<dbReference type="CDD" id="cd00158">
    <property type="entry name" value="RHOD"/>
    <property type="match status" value="1"/>
</dbReference>
<dbReference type="GO" id="GO:0016779">
    <property type="term" value="F:nucleotidyltransferase activity"/>
    <property type="evidence" value="ECO:0007669"/>
    <property type="project" value="UniProtKB-KW"/>
</dbReference>
<organism evidence="2 3">
    <name type="scientific">Flavivirga algicola</name>
    <dbReference type="NCBI Taxonomy" id="2729136"/>
    <lineage>
        <taxon>Bacteria</taxon>
        <taxon>Pseudomonadati</taxon>
        <taxon>Bacteroidota</taxon>
        <taxon>Flavobacteriia</taxon>
        <taxon>Flavobacteriales</taxon>
        <taxon>Flavobacteriaceae</taxon>
        <taxon>Flavivirga</taxon>
    </lineage>
</organism>
<gene>
    <name evidence="2" type="primary">moeB</name>
    <name evidence="2" type="ORF">HHX25_14625</name>
</gene>
<accession>A0ABX1S0H7</accession>
<dbReference type="Proteomes" id="UP000746690">
    <property type="component" value="Unassembled WGS sequence"/>
</dbReference>
<dbReference type="EMBL" id="JABBHF010000008">
    <property type="protein sequence ID" value="NMH88745.1"/>
    <property type="molecule type" value="Genomic_DNA"/>
</dbReference>
<keyword evidence="2" id="KW-0808">Transferase</keyword>
<evidence type="ECO:0000313" key="3">
    <source>
        <dbReference type="Proteomes" id="UP000746690"/>
    </source>
</evidence>